<evidence type="ECO:0000256" key="1">
    <source>
        <dbReference type="ARBA" id="ARBA00006484"/>
    </source>
</evidence>
<gene>
    <name evidence="3" type="ORF">UFOPK1581_00447</name>
</gene>
<comment type="similarity">
    <text evidence="1">Belongs to the short-chain dehydrogenases/reductases (SDR) family.</text>
</comment>
<dbReference type="PRINTS" id="PR00081">
    <property type="entry name" value="GDHRDH"/>
</dbReference>
<dbReference type="PRINTS" id="PR00080">
    <property type="entry name" value="SDRFAMILY"/>
</dbReference>
<dbReference type="InterPro" id="IPR002347">
    <property type="entry name" value="SDR_fam"/>
</dbReference>
<dbReference type="EMBL" id="CAEZTB010000058">
    <property type="protein sequence ID" value="CAB4555482.1"/>
    <property type="molecule type" value="Genomic_DNA"/>
</dbReference>
<dbReference type="Gene3D" id="3.40.50.720">
    <property type="entry name" value="NAD(P)-binding Rossmann-like Domain"/>
    <property type="match status" value="1"/>
</dbReference>
<dbReference type="GO" id="GO:0016491">
    <property type="term" value="F:oxidoreductase activity"/>
    <property type="evidence" value="ECO:0007669"/>
    <property type="project" value="UniProtKB-KW"/>
</dbReference>
<dbReference type="InterPro" id="IPR036291">
    <property type="entry name" value="NAD(P)-bd_dom_sf"/>
</dbReference>
<reference evidence="3" key="1">
    <citation type="submission" date="2020-05" db="EMBL/GenBank/DDBJ databases">
        <authorList>
            <person name="Chiriac C."/>
            <person name="Salcher M."/>
            <person name="Ghai R."/>
            <person name="Kavagutti S V."/>
        </authorList>
    </citation>
    <scope>NUCLEOTIDE SEQUENCE</scope>
</reference>
<organism evidence="3">
    <name type="scientific">freshwater metagenome</name>
    <dbReference type="NCBI Taxonomy" id="449393"/>
    <lineage>
        <taxon>unclassified sequences</taxon>
        <taxon>metagenomes</taxon>
        <taxon>ecological metagenomes</taxon>
    </lineage>
</organism>
<keyword evidence="2" id="KW-0560">Oxidoreductase</keyword>
<accession>A0A6J6CVI8</accession>
<dbReference type="Pfam" id="PF00106">
    <property type="entry name" value="adh_short"/>
    <property type="match status" value="1"/>
</dbReference>
<name>A0A6J6CVI8_9ZZZZ</name>
<sequence>MPLAIVTGANTGLGFETAAALAAKGFQVLITSRSTQKGNEAVSRITRANPIANVSMLELDLSSMDSINRFNSSYAASYGTWDVLVNNAGAKILSSYSETDFGVEYHYGVNAVGHFALTMDLLKFRSDHSRVVSVASIIARYAPKALGPAGSKMNYQPGLSYSASKLANLAFALELENLLGSEKFSSLAAHPGFARAEPYGPSSTRFFESFLAQSAKSGARPIVEAASNQKIPGGSYLGPKCLELWGSSSSAKIPARLTRQELKENWKILENLSGKKLDI</sequence>
<protein>
    <submittedName>
        <fullName evidence="3">Unannotated protein</fullName>
    </submittedName>
</protein>
<evidence type="ECO:0000256" key="2">
    <source>
        <dbReference type="ARBA" id="ARBA00023002"/>
    </source>
</evidence>
<dbReference type="PANTHER" id="PTHR24320:SF148">
    <property type="entry name" value="NAD(P)-BINDING ROSSMANN-FOLD SUPERFAMILY PROTEIN"/>
    <property type="match status" value="1"/>
</dbReference>
<dbReference type="SUPFAM" id="SSF51735">
    <property type="entry name" value="NAD(P)-binding Rossmann-fold domains"/>
    <property type="match status" value="1"/>
</dbReference>
<evidence type="ECO:0000313" key="3">
    <source>
        <dbReference type="EMBL" id="CAB4555482.1"/>
    </source>
</evidence>
<dbReference type="PANTHER" id="PTHR24320">
    <property type="entry name" value="RETINOL DEHYDROGENASE"/>
    <property type="match status" value="1"/>
</dbReference>
<dbReference type="AlphaFoldDB" id="A0A6J6CVI8"/>
<proteinExistence type="inferred from homology"/>